<feature type="chain" id="PRO_5026261867" description="DUF3887 domain-containing protein" evidence="1">
    <location>
        <begin position="26"/>
        <end position="143"/>
    </location>
</feature>
<evidence type="ECO:0008006" key="4">
    <source>
        <dbReference type="Google" id="ProtNLM"/>
    </source>
</evidence>
<dbReference type="AlphaFoldDB" id="A0A6I6ITB5"/>
<gene>
    <name evidence="2" type="ORF">EI983_09865</name>
</gene>
<dbReference type="KEGG" id="rom:EI983_09865"/>
<name>A0A6I6ITB5_9RHOB</name>
<dbReference type="Proteomes" id="UP000428330">
    <property type="component" value="Chromosome"/>
</dbReference>
<keyword evidence="1" id="KW-0732">Signal</keyword>
<accession>A0A6I6ITB5</accession>
<proteinExistence type="predicted"/>
<keyword evidence="3" id="KW-1185">Reference proteome</keyword>
<evidence type="ECO:0000256" key="1">
    <source>
        <dbReference type="SAM" id="SignalP"/>
    </source>
</evidence>
<feature type="signal peptide" evidence="1">
    <location>
        <begin position="1"/>
        <end position="25"/>
    </location>
</feature>
<dbReference type="OrthoDB" id="7742632at2"/>
<dbReference type="EMBL" id="CP034348">
    <property type="protein sequence ID" value="QGX98566.1"/>
    <property type="molecule type" value="Genomic_DNA"/>
</dbReference>
<dbReference type="RefSeq" id="WP_157707249.1">
    <property type="nucleotide sequence ID" value="NZ_CP034348.1"/>
</dbReference>
<organism evidence="2 3">
    <name type="scientific">Roseovarius faecimaris</name>
    <dbReference type="NCBI Taxonomy" id="2494550"/>
    <lineage>
        <taxon>Bacteria</taxon>
        <taxon>Pseudomonadati</taxon>
        <taxon>Pseudomonadota</taxon>
        <taxon>Alphaproteobacteria</taxon>
        <taxon>Rhodobacterales</taxon>
        <taxon>Roseobacteraceae</taxon>
        <taxon>Roseovarius</taxon>
    </lineage>
</organism>
<evidence type="ECO:0000313" key="3">
    <source>
        <dbReference type="Proteomes" id="UP000428330"/>
    </source>
</evidence>
<sequence>MKLSHWCSAVVLAVGLGLSASGVTAQETPVFKNYDDMRAQLDELMMSRQIAAVMNRFGGSSDLSAEQVEQLEARMRDMFPIDFKHVDVMRVDEMGGGWSQELYAYWTGLNYVFVTVLLHQREDNLVALNIKFNTDFYKLIGSF</sequence>
<protein>
    <recommendedName>
        <fullName evidence="4">DUF3887 domain-containing protein</fullName>
    </recommendedName>
</protein>
<evidence type="ECO:0000313" key="2">
    <source>
        <dbReference type="EMBL" id="QGX98566.1"/>
    </source>
</evidence>
<reference evidence="3" key="1">
    <citation type="submission" date="2018-12" db="EMBL/GenBank/DDBJ databases">
        <title>Complete genome sequence of Roseovarius sp. MME-070.</title>
        <authorList>
            <person name="Nam Y.-D."/>
            <person name="Kang J."/>
            <person name="Chung W.-H."/>
            <person name="Park Y.S."/>
        </authorList>
    </citation>
    <scope>NUCLEOTIDE SEQUENCE [LARGE SCALE GENOMIC DNA]</scope>
    <source>
        <strain evidence="3">MME-070</strain>
    </source>
</reference>